<evidence type="ECO:0000313" key="13">
    <source>
        <dbReference type="Proteomes" id="UP000271974"/>
    </source>
</evidence>
<dbReference type="STRING" id="188477.A0A3S0ZBP2"/>
<dbReference type="UniPathway" id="UPA00904">
    <property type="reaction ID" value="UER00878"/>
</dbReference>
<keyword evidence="9 11" id="KW-0486">Methionine biosynthesis</keyword>
<comment type="catalytic activity">
    <reaction evidence="11">
        <text>1,2-dihydroxy-5-(methylsulfanyl)pent-1-en-3-one + O2 = 3-(methylsulfanyl)propanoate + CO + formate + 2 H(+)</text>
        <dbReference type="Rhea" id="RHEA:14161"/>
        <dbReference type="ChEBI" id="CHEBI:15378"/>
        <dbReference type="ChEBI" id="CHEBI:15379"/>
        <dbReference type="ChEBI" id="CHEBI:15740"/>
        <dbReference type="ChEBI" id="CHEBI:17245"/>
        <dbReference type="ChEBI" id="CHEBI:49016"/>
        <dbReference type="ChEBI" id="CHEBI:49252"/>
        <dbReference type="EC" id="1.13.11.53"/>
    </reaction>
</comment>
<proteinExistence type="inferred from homology"/>
<dbReference type="PANTHER" id="PTHR23418:SF0">
    <property type="entry name" value="ACIREDUCTONE DIOXYGENASE"/>
    <property type="match status" value="1"/>
</dbReference>
<dbReference type="GO" id="GO:0016151">
    <property type="term" value="F:nickel cation binding"/>
    <property type="evidence" value="ECO:0007669"/>
    <property type="project" value="UniProtKB-UniRule"/>
</dbReference>
<keyword evidence="4 11" id="KW-0028">Amino-acid biosynthesis</keyword>
<feature type="binding site" evidence="11">
    <location>
        <position position="198"/>
    </location>
    <ligand>
        <name>Ni(2+)</name>
        <dbReference type="ChEBI" id="CHEBI:49786"/>
        <note>for nickel-dependent acireductone dioxygenase activity</note>
    </ligand>
</feature>
<evidence type="ECO:0000256" key="6">
    <source>
        <dbReference type="ARBA" id="ARBA00022964"/>
    </source>
</evidence>
<keyword evidence="7 11" id="KW-0560">Oxidoreductase</keyword>
<comment type="function">
    <text evidence="11">Catalyzes 2 different reactions between oxygen and the acireductone 1,2-dihydroxy-3-keto-5-methylthiopentene (DHK-MTPene) depending upon the metal bound in the active site. Fe-containing acireductone dioxygenase (Fe-ARD) produces formate and 2-keto-4-methylthiobutyrate (KMTB), the alpha-ketoacid precursor of methionine in the methionine recycle pathway. Ni-containing acireductone dioxygenase (Ni-ARD) produces methylthiopropionate, carbon monoxide and formate, and does not lie on the methionine recycle pathway.</text>
</comment>
<keyword evidence="3 11" id="KW-0533">Nickel</keyword>
<keyword evidence="5 11" id="KW-0479">Metal-binding</keyword>
<comment type="pathway">
    <text evidence="11">Amino-acid biosynthesis; L-methionine biosynthesis via salvage pathway; L-methionine from S-methyl-5-thio-alpha-D-ribose 1-phosphate: step 5/6.</text>
</comment>
<dbReference type="Gene3D" id="2.60.120.10">
    <property type="entry name" value="Jelly Rolls"/>
    <property type="match status" value="1"/>
</dbReference>
<evidence type="ECO:0000256" key="4">
    <source>
        <dbReference type="ARBA" id="ARBA00022605"/>
    </source>
</evidence>
<comment type="catalytic activity">
    <reaction evidence="1 11">
        <text>1,2-dihydroxy-5-(methylsulfanyl)pent-1-en-3-one + O2 = 4-methylsulfanyl-2-oxobutanoate + formate + 2 H(+)</text>
        <dbReference type="Rhea" id="RHEA:24504"/>
        <dbReference type="ChEBI" id="CHEBI:15378"/>
        <dbReference type="ChEBI" id="CHEBI:15379"/>
        <dbReference type="ChEBI" id="CHEBI:15740"/>
        <dbReference type="ChEBI" id="CHEBI:16723"/>
        <dbReference type="ChEBI" id="CHEBI:49252"/>
        <dbReference type="EC" id="1.13.11.54"/>
    </reaction>
</comment>
<keyword evidence="2 11" id="KW-0963">Cytoplasm</keyword>
<feature type="binding site" evidence="11">
    <location>
        <position position="152"/>
    </location>
    <ligand>
        <name>Fe(2+)</name>
        <dbReference type="ChEBI" id="CHEBI:29033"/>
        <note>for iron-dependent acireductone dioxygenase activity</note>
    </ligand>
</feature>
<feature type="binding site" evidence="11">
    <location>
        <position position="154"/>
    </location>
    <ligand>
        <name>Ni(2+)</name>
        <dbReference type="ChEBI" id="CHEBI:49786"/>
        <note>for nickel-dependent acireductone dioxygenase activity</note>
    </ligand>
</feature>
<comment type="similarity">
    <text evidence="11">Belongs to the acireductone dioxygenase (ARD) family.</text>
</comment>
<evidence type="ECO:0000256" key="5">
    <source>
        <dbReference type="ARBA" id="ARBA00022723"/>
    </source>
</evidence>
<dbReference type="FunFam" id="2.60.120.10:FF:000099">
    <property type="entry name" value="1,2-dihydroxy-3-keto-5-methylthiopentene dioxygenase"/>
    <property type="match status" value="1"/>
</dbReference>
<dbReference type="GO" id="GO:0005634">
    <property type="term" value="C:nucleus"/>
    <property type="evidence" value="ECO:0007669"/>
    <property type="project" value="UniProtKB-SubCell"/>
</dbReference>
<dbReference type="InterPro" id="IPR004313">
    <property type="entry name" value="ARD"/>
</dbReference>
<comment type="cofactor">
    <cofactor evidence="11">
        <name>Fe(2+)</name>
        <dbReference type="ChEBI" id="CHEBI:29033"/>
    </cofactor>
    <cofactor evidence="11">
        <name>Ni(2+)</name>
        <dbReference type="ChEBI" id="CHEBI:49786"/>
    </cofactor>
    <text evidence="11">Binds either 1 Fe or Ni cation per monomer. Iron-binding promotes an acireductone dioxygenase reaction producing 2-keto-4-methylthiobutyrate, while nickel-binding promotes an acireductone dioxygenase reaction producing 3-(methylsulfanyl)propanoate.</text>
</comment>
<evidence type="ECO:0000256" key="11">
    <source>
        <dbReference type="HAMAP-Rule" id="MF_03154"/>
    </source>
</evidence>
<evidence type="ECO:0000256" key="7">
    <source>
        <dbReference type="ARBA" id="ARBA00023002"/>
    </source>
</evidence>
<evidence type="ECO:0000256" key="1">
    <source>
        <dbReference type="ARBA" id="ARBA00000428"/>
    </source>
</evidence>
<dbReference type="SUPFAM" id="SSF51182">
    <property type="entry name" value="RmlC-like cupins"/>
    <property type="match status" value="1"/>
</dbReference>
<evidence type="ECO:0000256" key="9">
    <source>
        <dbReference type="ARBA" id="ARBA00023167"/>
    </source>
</evidence>
<dbReference type="InterPro" id="IPR011051">
    <property type="entry name" value="RmlC_Cupin_sf"/>
</dbReference>
<feature type="binding site" evidence="11">
    <location>
        <position position="158"/>
    </location>
    <ligand>
        <name>Ni(2+)</name>
        <dbReference type="ChEBI" id="CHEBI:49786"/>
        <note>for nickel-dependent acireductone dioxygenase activity</note>
    </ligand>
</feature>
<accession>A0A3S0ZBP2</accession>
<feature type="binding site" evidence="11">
    <location>
        <position position="158"/>
    </location>
    <ligand>
        <name>Fe(2+)</name>
        <dbReference type="ChEBI" id="CHEBI:29033"/>
        <note>for iron-dependent acireductone dioxygenase activity</note>
    </ligand>
</feature>
<comment type="subcellular location">
    <subcellularLocation>
        <location evidence="11">Cytoplasm</location>
    </subcellularLocation>
    <subcellularLocation>
        <location evidence="11">Nucleus</location>
    </subcellularLocation>
</comment>
<dbReference type="EC" id="1.13.11.54" evidence="11"/>
<dbReference type="CDD" id="cd02232">
    <property type="entry name" value="cupin_ARD"/>
    <property type="match status" value="1"/>
</dbReference>
<keyword evidence="6 11" id="KW-0223">Dioxygenase</keyword>
<dbReference type="AlphaFoldDB" id="A0A3S0ZBP2"/>
<dbReference type="HAMAP" id="MF_03154">
    <property type="entry name" value="Salvage_MtnD_euk"/>
    <property type="match status" value="1"/>
</dbReference>
<dbReference type="GO" id="GO:0005737">
    <property type="term" value="C:cytoplasm"/>
    <property type="evidence" value="ECO:0007669"/>
    <property type="project" value="UniProtKB-SubCell"/>
</dbReference>
<dbReference type="InterPro" id="IPR027496">
    <property type="entry name" value="ARD_euk"/>
</dbReference>
<sequence length="246" mass="28802">MTCARCVHYSVFAVCGRLLDLHSAGRRLKEKQRIFTSMPFSNLAQYNSGFIKGQSNTRKTVKMVRAWYHDGADNEPRSHPHMMEPCQFISLEDLKKKTGIEYFQFDADTVDSNEDYQKLREKRGYKNEDCVELTRAKLPNYDEKMEIFYKEHLHEDEEIRFITGGTGYFDLRSAGSDQWIRVEVTKNDLLIVPGGTYHRFTLDANEYIKARRLFTELPKWTPINRPDGDKHPMRVQYLRDMGADAP</sequence>
<comment type="caution">
    <text evidence="12">The sequence shown here is derived from an EMBL/GenBank/DDBJ whole genome shotgun (WGS) entry which is preliminary data.</text>
</comment>
<evidence type="ECO:0000256" key="10">
    <source>
        <dbReference type="ARBA" id="ARBA00023242"/>
    </source>
</evidence>
<keyword evidence="13" id="KW-1185">Reference proteome</keyword>
<keyword evidence="10 11" id="KW-0539">Nucleus</keyword>
<feature type="binding site" evidence="11">
    <location>
        <position position="198"/>
    </location>
    <ligand>
        <name>Fe(2+)</name>
        <dbReference type="ChEBI" id="CHEBI:29033"/>
        <note>for iron-dependent acireductone dioxygenase activity</note>
    </ligand>
</feature>
<protein>
    <recommendedName>
        <fullName evidence="11">Acireductone dioxygenase</fullName>
    </recommendedName>
    <alternativeName>
        <fullName evidence="11">Acireductone dioxygenase (Fe(2+)-requiring)</fullName>
        <shortName evidence="11">ARD'</shortName>
        <shortName evidence="11">Fe-ARD</shortName>
        <ecNumber evidence="11">1.13.11.54</ecNumber>
    </alternativeName>
    <alternativeName>
        <fullName evidence="11">Acireductone dioxygenase (Ni(2+)-requiring)</fullName>
        <shortName evidence="11">ARD</shortName>
        <shortName evidence="11">Ni-ARD</shortName>
        <ecNumber evidence="11">1.13.11.53</ecNumber>
    </alternativeName>
</protein>
<dbReference type="PANTHER" id="PTHR23418">
    <property type="entry name" value="ACIREDUCTONE DIOXYGENASE"/>
    <property type="match status" value="1"/>
</dbReference>
<gene>
    <name evidence="12" type="ORF">EGW08_018241</name>
</gene>
<dbReference type="InterPro" id="IPR014710">
    <property type="entry name" value="RmlC-like_jellyroll"/>
</dbReference>
<evidence type="ECO:0000313" key="12">
    <source>
        <dbReference type="EMBL" id="RUS73992.1"/>
    </source>
</evidence>
<dbReference type="OrthoDB" id="1867259at2759"/>
<evidence type="ECO:0000256" key="8">
    <source>
        <dbReference type="ARBA" id="ARBA00023004"/>
    </source>
</evidence>
<dbReference type="EMBL" id="RQTK01000877">
    <property type="protein sequence ID" value="RUS73992.1"/>
    <property type="molecule type" value="Genomic_DNA"/>
</dbReference>
<evidence type="ECO:0000256" key="2">
    <source>
        <dbReference type="ARBA" id="ARBA00022490"/>
    </source>
</evidence>
<dbReference type="Pfam" id="PF03079">
    <property type="entry name" value="ARD"/>
    <property type="match status" value="1"/>
</dbReference>
<name>A0A3S0ZBP2_ELYCH</name>
<dbReference type="Proteomes" id="UP000271974">
    <property type="component" value="Unassembled WGS sequence"/>
</dbReference>
<dbReference type="GO" id="GO:0019509">
    <property type="term" value="P:L-methionine salvage from methylthioadenosine"/>
    <property type="evidence" value="ECO:0007669"/>
    <property type="project" value="UniProtKB-UniRule"/>
</dbReference>
<dbReference type="GO" id="GO:0010308">
    <property type="term" value="F:acireductone dioxygenase (Ni2+-requiring) activity"/>
    <property type="evidence" value="ECO:0007669"/>
    <property type="project" value="UniProtKB-UniRule"/>
</dbReference>
<dbReference type="EC" id="1.13.11.53" evidence="11"/>
<reference evidence="12 13" key="1">
    <citation type="submission" date="2019-01" db="EMBL/GenBank/DDBJ databases">
        <title>A draft genome assembly of the solar-powered sea slug Elysia chlorotica.</title>
        <authorList>
            <person name="Cai H."/>
            <person name="Li Q."/>
            <person name="Fang X."/>
            <person name="Li J."/>
            <person name="Curtis N.E."/>
            <person name="Altenburger A."/>
            <person name="Shibata T."/>
            <person name="Feng M."/>
            <person name="Maeda T."/>
            <person name="Schwartz J.A."/>
            <person name="Shigenobu S."/>
            <person name="Lundholm N."/>
            <person name="Nishiyama T."/>
            <person name="Yang H."/>
            <person name="Hasebe M."/>
            <person name="Li S."/>
            <person name="Pierce S.K."/>
            <person name="Wang J."/>
        </authorList>
    </citation>
    <scope>NUCLEOTIDE SEQUENCE [LARGE SCALE GENOMIC DNA]</scope>
    <source>
        <strain evidence="12">EC2010</strain>
        <tissue evidence="12">Whole organism of an adult</tissue>
    </source>
</reference>
<feature type="binding site" evidence="11">
    <location>
        <position position="154"/>
    </location>
    <ligand>
        <name>Fe(2+)</name>
        <dbReference type="ChEBI" id="CHEBI:29033"/>
        <note>for iron-dependent acireductone dioxygenase activity</note>
    </ligand>
</feature>
<dbReference type="GO" id="GO:0005506">
    <property type="term" value="F:iron ion binding"/>
    <property type="evidence" value="ECO:0007669"/>
    <property type="project" value="UniProtKB-UniRule"/>
</dbReference>
<evidence type="ECO:0000256" key="3">
    <source>
        <dbReference type="ARBA" id="ARBA00022596"/>
    </source>
</evidence>
<keyword evidence="8 11" id="KW-0408">Iron</keyword>
<organism evidence="12 13">
    <name type="scientific">Elysia chlorotica</name>
    <name type="common">Eastern emerald elysia</name>
    <name type="synonym">Sea slug</name>
    <dbReference type="NCBI Taxonomy" id="188477"/>
    <lineage>
        <taxon>Eukaryota</taxon>
        <taxon>Metazoa</taxon>
        <taxon>Spiralia</taxon>
        <taxon>Lophotrochozoa</taxon>
        <taxon>Mollusca</taxon>
        <taxon>Gastropoda</taxon>
        <taxon>Heterobranchia</taxon>
        <taxon>Euthyneura</taxon>
        <taxon>Panpulmonata</taxon>
        <taxon>Sacoglossa</taxon>
        <taxon>Placobranchoidea</taxon>
        <taxon>Plakobranchidae</taxon>
        <taxon>Elysia</taxon>
    </lineage>
</organism>
<dbReference type="GO" id="GO:0010309">
    <property type="term" value="F:acireductone dioxygenase [iron(II)-requiring] activity"/>
    <property type="evidence" value="ECO:0007669"/>
    <property type="project" value="UniProtKB-UniRule"/>
</dbReference>
<feature type="binding site" evidence="11">
    <location>
        <position position="152"/>
    </location>
    <ligand>
        <name>Ni(2+)</name>
        <dbReference type="ChEBI" id="CHEBI:49786"/>
        <note>for nickel-dependent acireductone dioxygenase activity</note>
    </ligand>
</feature>